<dbReference type="GO" id="GO:0003677">
    <property type="term" value="F:DNA binding"/>
    <property type="evidence" value="ECO:0007669"/>
    <property type="project" value="UniProtKB-KW"/>
</dbReference>
<evidence type="ECO:0000313" key="2">
    <source>
        <dbReference type="Proteomes" id="UP000623678"/>
    </source>
</evidence>
<dbReference type="PANTHER" id="PTHR35145:SF1">
    <property type="entry name" value="CYTOPLASMIC PROTEIN"/>
    <property type="match status" value="1"/>
</dbReference>
<proteinExistence type="predicted"/>
<dbReference type="InterPro" id="IPR007351">
    <property type="entry name" value="YjbR"/>
</dbReference>
<dbReference type="Proteomes" id="UP000623678">
    <property type="component" value="Unassembled WGS sequence"/>
</dbReference>
<reference evidence="1" key="1">
    <citation type="submission" date="2020-08" db="EMBL/GenBank/DDBJ databases">
        <title>Genome public.</title>
        <authorList>
            <person name="Liu C."/>
            <person name="Sun Q."/>
        </authorList>
    </citation>
    <scope>NUCLEOTIDE SEQUENCE</scope>
    <source>
        <strain evidence="1">NSJ-64</strain>
    </source>
</reference>
<dbReference type="Pfam" id="PF04237">
    <property type="entry name" value="YjbR"/>
    <property type="match status" value="1"/>
</dbReference>
<dbReference type="PANTHER" id="PTHR35145">
    <property type="entry name" value="CYTOPLASMIC PROTEIN-RELATED"/>
    <property type="match status" value="1"/>
</dbReference>
<dbReference type="Gene3D" id="3.90.1150.30">
    <property type="match status" value="1"/>
</dbReference>
<accession>A0A926EU82</accession>
<name>A0A926EU82_9FIRM</name>
<gene>
    <name evidence="1" type="ORF">H8705_12665</name>
</gene>
<dbReference type="EMBL" id="JACRTD010000011">
    <property type="protein sequence ID" value="MBC8586434.1"/>
    <property type="molecule type" value="Genomic_DNA"/>
</dbReference>
<keyword evidence="1" id="KW-0238">DNA-binding</keyword>
<evidence type="ECO:0000313" key="1">
    <source>
        <dbReference type="EMBL" id="MBC8586434.1"/>
    </source>
</evidence>
<protein>
    <submittedName>
        <fullName evidence="1">MmcQ/YjbR family DNA-binding protein</fullName>
    </submittedName>
</protein>
<dbReference type="InterPro" id="IPR058532">
    <property type="entry name" value="YjbR/MT2646/Rv2570-like"/>
</dbReference>
<organism evidence="1 2">
    <name type="scientific">Youxingia wuxianensis</name>
    <dbReference type="NCBI Taxonomy" id="2763678"/>
    <lineage>
        <taxon>Bacteria</taxon>
        <taxon>Bacillati</taxon>
        <taxon>Bacillota</taxon>
        <taxon>Clostridia</taxon>
        <taxon>Eubacteriales</taxon>
        <taxon>Oscillospiraceae</taxon>
        <taxon>Youxingia</taxon>
    </lineage>
</organism>
<comment type="caution">
    <text evidence="1">The sequence shown here is derived from an EMBL/GenBank/DDBJ whole genome shotgun (WGS) entry which is preliminary data.</text>
</comment>
<dbReference type="SUPFAM" id="SSF142906">
    <property type="entry name" value="YjbR-like"/>
    <property type="match status" value="1"/>
</dbReference>
<keyword evidence="2" id="KW-1185">Reference proteome</keyword>
<dbReference type="RefSeq" id="WP_392392103.1">
    <property type="nucleotide sequence ID" value="NZ_JACRTD010000011.1"/>
</dbReference>
<sequence>MTRRELIEYCLTYAGAYEDYPFDEGEWAVMRHRGNKKSFALIYERNGNLCLNVKCEPMRAEFYRKIFSWVTPAYHMNKIHWNTVTFQDGTDLDEVYEMISHSYELTKPKGKKANGS</sequence>
<dbReference type="InterPro" id="IPR038056">
    <property type="entry name" value="YjbR-like_sf"/>
</dbReference>
<dbReference type="AlphaFoldDB" id="A0A926EU82"/>